<reference evidence="2" key="1">
    <citation type="submission" date="2022-07" db="EMBL/GenBank/DDBJ databases">
        <title>Fungi with potential for degradation of polypropylene.</title>
        <authorList>
            <person name="Gostincar C."/>
        </authorList>
    </citation>
    <scope>NUCLEOTIDE SEQUENCE</scope>
    <source>
        <strain evidence="2">EXF-13308</strain>
    </source>
</reference>
<feature type="region of interest" description="Disordered" evidence="1">
    <location>
        <begin position="175"/>
        <end position="201"/>
    </location>
</feature>
<proteinExistence type="predicted"/>
<sequence length="255" mass="29133">MGPPRAPPARIVVDEFGREYIEPPPPPPSVVRHSVAPSAQSAGETEVIYERTAAIPTVSKMPEADTFQQEGVVYRRVSPGPYSVPRRVMTQPEYVNPDYRAYRQREYSIRPMAPADGYIQVRGATESRPSDAPREYMTRAMSVRPAEPIRYEAPAEYGARVQSVRPEPILREYASSLRSDHRREIAQTPTPREYSMRTGEVPQVIRREYSVRPVEPPQYCERPVRGDEGMTYIERPRGAPQENIYDDGVQRPVYR</sequence>
<organism evidence="2 3">
    <name type="scientific">Pleurostoma richardsiae</name>
    <dbReference type="NCBI Taxonomy" id="41990"/>
    <lineage>
        <taxon>Eukaryota</taxon>
        <taxon>Fungi</taxon>
        <taxon>Dikarya</taxon>
        <taxon>Ascomycota</taxon>
        <taxon>Pezizomycotina</taxon>
        <taxon>Sordariomycetes</taxon>
        <taxon>Sordariomycetidae</taxon>
        <taxon>Calosphaeriales</taxon>
        <taxon>Pleurostomataceae</taxon>
        <taxon>Pleurostoma</taxon>
    </lineage>
</organism>
<evidence type="ECO:0000313" key="2">
    <source>
        <dbReference type="EMBL" id="KAJ9155110.1"/>
    </source>
</evidence>
<gene>
    <name evidence="2" type="ORF">NKR23_g2548</name>
</gene>
<evidence type="ECO:0000313" key="3">
    <source>
        <dbReference type="Proteomes" id="UP001174694"/>
    </source>
</evidence>
<evidence type="ECO:0000256" key="1">
    <source>
        <dbReference type="SAM" id="MobiDB-lite"/>
    </source>
</evidence>
<comment type="caution">
    <text evidence="2">The sequence shown here is derived from an EMBL/GenBank/DDBJ whole genome shotgun (WGS) entry which is preliminary data.</text>
</comment>
<dbReference type="AlphaFoldDB" id="A0AA38VYH2"/>
<feature type="region of interest" description="Disordered" evidence="1">
    <location>
        <begin position="19"/>
        <end position="44"/>
    </location>
</feature>
<keyword evidence="3" id="KW-1185">Reference proteome</keyword>
<name>A0AA38VYH2_9PEZI</name>
<dbReference type="EMBL" id="JANBVO010000004">
    <property type="protein sequence ID" value="KAJ9155110.1"/>
    <property type="molecule type" value="Genomic_DNA"/>
</dbReference>
<accession>A0AA38VYH2</accession>
<feature type="region of interest" description="Disordered" evidence="1">
    <location>
        <begin position="234"/>
        <end position="255"/>
    </location>
</feature>
<dbReference type="Proteomes" id="UP001174694">
    <property type="component" value="Unassembled WGS sequence"/>
</dbReference>
<protein>
    <submittedName>
        <fullName evidence="2">Uncharacterized protein</fullName>
    </submittedName>
</protein>